<feature type="signal peptide" evidence="1">
    <location>
        <begin position="1"/>
        <end position="24"/>
    </location>
</feature>
<dbReference type="SUPFAM" id="SSF50370">
    <property type="entry name" value="Ricin B-like lectins"/>
    <property type="match status" value="1"/>
</dbReference>
<dbReference type="Gene3D" id="2.80.10.50">
    <property type="match status" value="2"/>
</dbReference>
<evidence type="ECO:0000313" key="4">
    <source>
        <dbReference type="EMBL" id="RAK68208.1"/>
    </source>
</evidence>
<dbReference type="PROSITE" id="PS50231">
    <property type="entry name" value="RICIN_B_LECTIN"/>
    <property type="match status" value="1"/>
</dbReference>
<dbReference type="RefSeq" id="WP_111477821.1">
    <property type="nucleotide sequence ID" value="NZ_QHKM01000002.1"/>
</dbReference>
<reference evidence="5" key="1">
    <citation type="submission" date="2018-05" db="EMBL/GenBank/DDBJ databases">
        <authorList>
            <person name="Nie L."/>
        </authorList>
    </citation>
    <scope>NUCLEOTIDE SEQUENCE [LARGE SCALE GENOMIC DNA]</scope>
    <source>
        <strain evidence="5">NL</strain>
    </source>
</reference>
<evidence type="ECO:0000256" key="1">
    <source>
        <dbReference type="SAM" id="SignalP"/>
    </source>
</evidence>
<dbReference type="InterPro" id="IPR026444">
    <property type="entry name" value="Secre_tail"/>
</dbReference>
<evidence type="ECO:0000259" key="2">
    <source>
        <dbReference type="Pfam" id="PF14200"/>
    </source>
</evidence>
<comment type="caution">
    <text evidence="4">The sequence shown here is derived from an EMBL/GenBank/DDBJ whole genome shotgun (WGS) entry which is preliminary data.</text>
</comment>
<name>A0A328BT57_9BACT</name>
<dbReference type="Proteomes" id="UP000248553">
    <property type="component" value="Unassembled WGS sequence"/>
</dbReference>
<dbReference type="NCBIfam" id="TIGR04183">
    <property type="entry name" value="Por_Secre_tail"/>
    <property type="match status" value="1"/>
</dbReference>
<proteinExistence type="predicted"/>
<gene>
    <name evidence="4" type="ORF">DLM85_09245</name>
</gene>
<keyword evidence="1" id="KW-0732">Signal</keyword>
<accession>A0A328BT57</accession>
<dbReference type="OrthoDB" id="9770043at2"/>
<dbReference type="EMBL" id="QHKM01000002">
    <property type="protein sequence ID" value="RAK68208.1"/>
    <property type="molecule type" value="Genomic_DNA"/>
</dbReference>
<dbReference type="AlphaFoldDB" id="A0A328BT57"/>
<dbReference type="Pfam" id="PF14200">
    <property type="entry name" value="RicinB_lectin_2"/>
    <property type="match status" value="2"/>
</dbReference>
<feature type="domain" description="Ricin B lectin" evidence="2">
    <location>
        <begin position="76"/>
        <end position="173"/>
    </location>
</feature>
<evidence type="ECO:0000259" key="3">
    <source>
        <dbReference type="Pfam" id="PF18962"/>
    </source>
</evidence>
<feature type="chain" id="PRO_5016271547" evidence="1">
    <location>
        <begin position="25"/>
        <end position="444"/>
    </location>
</feature>
<dbReference type="InterPro" id="IPR035992">
    <property type="entry name" value="Ricin_B-like_lectins"/>
</dbReference>
<evidence type="ECO:0000313" key="5">
    <source>
        <dbReference type="Proteomes" id="UP000248553"/>
    </source>
</evidence>
<dbReference type="Pfam" id="PF18962">
    <property type="entry name" value="Por_Secre_tail"/>
    <property type="match status" value="1"/>
</dbReference>
<keyword evidence="5" id="KW-1185">Reference proteome</keyword>
<sequence>MKHPYPYLFCLLLALWLAPRPGHAQFDPNQPVLIRSMGGGPTALVVPPTPNNDNMVQAGARVDRLVIGGNGVDGLANQQWYLRPVTNQPGRYWIENRNSQQALRMSNTVYWDGTQSLRQPIEQQPKSTTDLNQHWKIQDVPPTDPDYPSYYIINASNDKYLVGLGPTGQGTTVEAANPILIDSRWKWYFPAVSIPKGPKFDGVFTLNNVNANQGFPNNSPKVAMQVYQKSLSPSARIEQGNDIGIGSQQWQLVGNSMPGPFAIYNRASGLVLQLYMGSMAAGAKLEQGQYLAGEVTQQWYLDEVTTPGAAASMYRISTGNGRSIQVEGQASIPGARMEIGDYIGINSQKWYITFFSQNRGTNAADAPAAAPALAVYPNPATDLVTVFCPGTTRQATLTVTTLEGKQLLRQPYTGTVDVKSLPAGLYVLTVRDGEQVFRQKFAKQ</sequence>
<protein>
    <submittedName>
        <fullName evidence="4">Uncharacterized protein</fullName>
    </submittedName>
</protein>
<dbReference type="CDD" id="cd00161">
    <property type="entry name" value="beta-trefoil_Ricin-like"/>
    <property type="match status" value="2"/>
</dbReference>
<feature type="domain" description="Secretion system C-terminal sorting" evidence="3">
    <location>
        <begin position="375"/>
        <end position="441"/>
    </location>
</feature>
<organism evidence="4 5">
    <name type="scientific">Hymenobacter edaphi</name>
    <dbReference type="NCBI Taxonomy" id="2211146"/>
    <lineage>
        <taxon>Bacteria</taxon>
        <taxon>Pseudomonadati</taxon>
        <taxon>Bacteroidota</taxon>
        <taxon>Cytophagia</taxon>
        <taxon>Cytophagales</taxon>
        <taxon>Hymenobacteraceae</taxon>
        <taxon>Hymenobacter</taxon>
    </lineage>
</organism>
<dbReference type="InterPro" id="IPR000772">
    <property type="entry name" value="Ricin_B_lectin"/>
</dbReference>
<feature type="domain" description="Ricin B lectin" evidence="2">
    <location>
        <begin position="186"/>
        <end position="287"/>
    </location>
</feature>